<accession>A0A2P2IMT3</accession>
<protein>
    <submittedName>
        <fullName evidence="1">Uncharacterized protein MANES_14G094500</fullName>
    </submittedName>
</protein>
<dbReference type="EMBL" id="GGEC01002054">
    <property type="protein sequence ID" value="MBW82537.1"/>
    <property type="molecule type" value="Transcribed_RNA"/>
</dbReference>
<name>A0A2P2IMT3_RHIMU</name>
<sequence length="125" mass="13905">MECTTSLPPQKQNFSVILGNRGLEVADGGTDRGLLLHLTETLLELRYTLANLFFLRMLGGTHLEIRIWQHIHHCVDGESQIPGLYSQDPSAVVLNQIYICRNSMLSCPLPLSLCLLPPYACQIAS</sequence>
<dbReference type="AlphaFoldDB" id="A0A2P2IMT3"/>
<evidence type="ECO:0000313" key="1">
    <source>
        <dbReference type="EMBL" id="MBW82537.1"/>
    </source>
</evidence>
<reference evidence="1" key="1">
    <citation type="submission" date="2018-02" db="EMBL/GenBank/DDBJ databases">
        <title>Rhizophora mucronata_Transcriptome.</title>
        <authorList>
            <person name="Meera S.P."/>
            <person name="Sreeshan A."/>
            <person name="Augustine A."/>
        </authorList>
    </citation>
    <scope>NUCLEOTIDE SEQUENCE</scope>
    <source>
        <tissue evidence="1">Leaf</tissue>
    </source>
</reference>
<proteinExistence type="predicted"/>
<organism evidence="1">
    <name type="scientific">Rhizophora mucronata</name>
    <name type="common">Asiatic mangrove</name>
    <dbReference type="NCBI Taxonomy" id="61149"/>
    <lineage>
        <taxon>Eukaryota</taxon>
        <taxon>Viridiplantae</taxon>
        <taxon>Streptophyta</taxon>
        <taxon>Embryophyta</taxon>
        <taxon>Tracheophyta</taxon>
        <taxon>Spermatophyta</taxon>
        <taxon>Magnoliopsida</taxon>
        <taxon>eudicotyledons</taxon>
        <taxon>Gunneridae</taxon>
        <taxon>Pentapetalae</taxon>
        <taxon>rosids</taxon>
        <taxon>fabids</taxon>
        <taxon>Malpighiales</taxon>
        <taxon>Rhizophoraceae</taxon>
        <taxon>Rhizophora</taxon>
    </lineage>
</organism>